<evidence type="ECO:0000313" key="3">
    <source>
        <dbReference type="Proteomes" id="UP000606194"/>
    </source>
</evidence>
<reference evidence="2" key="2">
    <citation type="submission" date="2020-09" db="EMBL/GenBank/DDBJ databases">
        <authorList>
            <person name="Sun Q."/>
            <person name="Ohkuma M."/>
        </authorList>
    </citation>
    <scope>NUCLEOTIDE SEQUENCE</scope>
    <source>
        <strain evidence="2">JCM 4386</strain>
    </source>
</reference>
<protein>
    <submittedName>
        <fullName evidence="2">Uncharacterized protein</fullName>
    </submittedName>
</protein>
<feature type="compositionally biased region" description="Basic and acidic residues" evidence="1">
    <location>
        <begin position="28"/>
        <end position="43"/>
    </location>
</feature>
<name>A0A918L493_9ACTN</name>
<dbReference type="EMBL" id="BMTL01000017">
    <property type="protein sequence ID" value="GGR99631.1"/>
    <property type="molecule type" value="Genomic_DNA"/>
</dbReference>
<comment type="caution">
    <text evidence="2">The sequence shown here is derived from an EMBL/GenBank/DDBJ whole genome shotgun (WGS) entry which is preliminary data.</text>
</comment>
<accession>A0A918L493</accession>
<sequence>MDVTAQWRGLRGDARVKPAFAAGLARQGDGRVHGRQARADAKPELSSASGLASL</sequence>
<evidence type="ECO:0000256" key="1">
    <source>
        <dbReference type="SAM" id="MobiDB-lite"/>
    </source>
</evidence>
<keyword evidence="3" id="KW-1185">Reference proteome</keyword>
<reference evidence="2" key="1">
    <citation type="journal article" date="2014" name="Int. J. Syst. Evol. Microbiol.">
        <title>Complete genome sequence of Corynebacterium casei LMG S-19264T (=DSM 44701T), isolated from a smear-ripened cheese.</title>
        <authorList>
            <consortium name="US DOE Joint Genome Institute (JGI-PGF)"/>
            <person name="Walter F."/>
            <person name="Albersmeier A."/>
            <person name="Kalinowski J."/>
            <person name="Ruckert C."/>
        </authorList>
    </citation>
    <scope>NUCLEOTIDE SEQUENCE</scope>
    <source>
        <strain evidence="2">JCM 4386</strain>
    </source>
</reference>
<evidence type="ECO:0000313" key="2">
    <source>
        <dbReference type="EMBL" id="GGR99631.1"/>
    </source>
</evidence>
<feature type="region of interest" description="Disordered" evidence="1">
    <location>
        <begin position="27"/>
        <end position="54"/>
    </location>
</feature>
<gene>
    <name evidence="2" type="ORF">GCM10010269_43180</name>
</gene>
<dbReference type="Proteomes" id="UP000606194">
    <property type="component" value="Unassembled WGS sequence"/>
</dbReference>
<dbReference type="AlphaFoldDB" id="A0A918L493"/>
<organism evidence="2 3">
    <name type="scientific">Streptomyces humidus</name>
    <dbReference type="NCBI Taxonomy" id="52259"/>
    <lineage>
        <taxon>Bacteria</taxon>
        <taxon>Bacillati</taxon>
        <taxon>Actinomycetota</taxon>
        <taxon>Actinomycetes</taxon>
        <taxon>Kitasatosporales</taxon>
        <taxon>Streptomycetaceae</taxon>
        <taxon>Streptomyces</taxon>
    </lineage>
</organism>
<proteinExistence type="predicted"/>